<evidence type="ECO:0000313" key="1">
    <source>
        <dbReference type="EMBL" id="CAM9147430.1"/>
    </source>
</evidence>
<evidence type="ECO:0000313" key="2">
    <source>
        <dbReference type="Proteomes" id="UP001162501"/>
    </source>
</evidence>
<gene>
    <name evidence="1" type="ORF">MRATA1EN22A_LOCUS29052</name>
</gene>
<comment type="caution">
    <text evidence="1">The sequence shown here is derived from an EMBL/GenBank/DDBJ whole genome shotgun (WGS) entry which is preliminary data.</text>
</comment>
<dbReference type="Proteomes" id="UP001162501">
    <property type="component" value="Unassembled WGS sequence"/>
</dbReference>
<name>A0ACB1KEQ3_RANTA</name>
<accession>A0ACB1KEQ3</accession>
<organism evidence="1 2">
    <name type="scientific">Rangifer tarandus platyrhynchus</name>
    <name type="common">Svalbard reindeer</name>
    <dbReference type="NCBI Taxonomy" id="3082113"/>
    <lineage>
        <taxon>Eukaryota</taxon>
        <taxon>Metazoa</taxon>
        <taxon>Chordata</taxon>
        <taxon>Craniata</taxon>
        <taxon>Vertebrata</taxon>
        <taxon>Euteleostomi</taxon>
        <taxon>Mammalia</taxon>
        <taxon>Eutheria</taxon>
        <taxon>Laurasiatheria</taxon>
        <taxon>Artiodactyla</taxon>
        <taxon>Ruminantia</taxon>
        <taxon>Pecora</taxon>
        <taxon>Cervidae</taxon>
        <taxon>Odocoileinae</taxon>
        <taxon>Rangifer</taxon>
    </lineage>
</organism>
<sequence>MEGKQKCDIMNKNGLVIECLAPDALQGVLRHQLLQEIDHSSMDPFTLSDYIYGKYQKTLCISMGLLFIVFLTGIPEKMGLYFLCGVSGGLIFLLCIFTSKMTFVQEMKEVSGCINYKLDKKKLQDQEEENHNDDSSSGCSFHHFTHTYPSSNSMFCHELTAALEHVAKGRNQERDEIWIAKEPSPYAIYKIKTGTK</sequence>
<reference evidence="1" key="1">
    <citation type="submission" date="2025-03" db="EMBL/GenBank/DDBJ databases">
        <authorList>
            <consortium name="ELIXIR-Norway"/>
            <consortium name="Elixir Norway"/>
        </authorList>
    </citation>
    <scope>NUCLEOTIDE SEQUENCE</scope>
</reference>
<proteinExistence type="predicted"/>
<protein>
    <submittedName>
        <fullName evidence="1">Uncharacterized protein</fullName>
    </submittedName>
</protein>
<dbReference type="EMBL" id="CATOBB020000399">
    <property type="protein sequence ID" value="CAM9147430.1"/>
    <property type="molecule type" value="Genomic_DNA"/>
</dbReference>